<protein>
    <submittedName>
        <fullName evidence="4">Putative subtilase-type serine protease</fullName>
        <ecNumber evidence="4">3.4.21.-</ecNumber>
    </submittedName>
</protein>
<feature type="transmembrane region" description="Helical" evidence="2">
    <location>
        <begin position="38"/>
        <end position="60"/>
    </location>
</feature>
<evidence type="ECO:0000256" key="2">
    <source>
        <dbReference type="SAM" id="Phobius"/>
    </source>
</evidence>
<proteinExistence type="predicted"/>
<keyword evidence="4" id="KW-0645">Protease</keyword>
<dbReference type="InterPro" id="IPR007280">
    <property type="entry name" value="Peptidase_C_arc/bac"/>
</dbReference>
<keyword evidence="2" id="KW-0472">Membrane</keyword>
<dbReference type="EMBL" id="SIHI01000001">
    <property type="protein sequence ID" value="TWT58253.1"/>
    <property type="molecule type" value="Genomic_DNA"/>
</dbReference>
<feature type="region of interest" description="Disordered" evidence="1">
    <location>
        <begin position="805"/>
        <end position="837"/>
    </location>
</feature>
<dbReference type="OrthoDB" id="237792at2"/>
<dbReference type="Pfam" id="PF04151">
    <property type="entry name" value="PPC"/>
    <property type="match status" value="1"/>
</dbReference>
<keyword evidence="4" id="KW-0378">Hydrolase</keyword>
<sequence>MRCLRAFSQTELATLHTKNEANRPQAVQANEQMRTTRLASLGMLCSLAFLLCSQVASAAAPRFTAVTPRAGARGQELTITLSGTNLEDAEELLLYDDGLEVLSLEHPEEEKDKAKKVLVKLRVADDCRLGTQRMRIRTRTGLSDLQNFVVSPFEVHNEKEPNTDFSAPQELPFNSSVVGRIDREDVDYYVIDAKQGQRISAEVFGTRIGSSTGVNYFDPYLAIIDENRFEIAVSDDSPLVHNDAVVSAIAPRDGRYVIQIRDSSYNGDGRAHYVLSVGNFPRPTSVIPSGGKPGETLTVTFLGDPLGPITQDVTLPDVPNIERFGLEVRDEFGLAPSLQPFRLSPIENTIEAEPNNDRKAATACSAPGAVNGVISEAGDIDYFKFTAKKNQQFDIEVHARRLRSGLDPVVTVVNTESGKGVVSNDDSRGPDSYVRFKAPEDGEYSVGVYDHLRRGQEDFTYRIEISPIEPTLQASPTEFSRYVQHQIIIPQGAGSGIVANVQRRDIGGAVNFRSDDLPAGVRLECPEGWRGGGSMPVVFFADSDAPLSGKFSAIETFLDDPKQPDRVVTGPLYQDVLMVRGRNNNRVWEERMNRLPIVVTQKAPFRVWAETPAVPIVRGGSLNLIVKCEKEEGWDEDISVRLLQNPPGINSSGSVKIPKGKTEASIPINAAGNAALRESMISLRCIARVGNGSIELCTEFIPLRVEEQYVTLEFVQSAVERGKEVTFPVKVNKQKDFTGTATVELLGLPANASAEKMELTAETTELNFQIKTTEKTPPGMSKNVFCRVMVPENGATILHNLGSGVLRVDKPLPPKKDSPKPAPKVAKAPPAEKPLSRLEQLRLQKKQQAEAAQADAGE</sequence>
<gene>
    <name evidence="4" type="ORF">KOR42_16240</name>
</gene>
<dbReference type="Proteomes" id="UP000317243">
    <property type="component" value="Unassembled WGS sequence"/>
</dbReference>
<evidence type="ECO:0000313" key="5">
    <source>
        <dbReference type="Proteomes" id="UP000317243"/>
    </source>
</evidence>
<name>A0A5C5X7L2_9PLAN</name>
<evidence type="ECO:0000313" key="4">
    <source>
        <dbReference type="EMBL" id="TWT58253.1"/>
    </source>
</evidence>
<dbReference type="Gene3D" id="2.60.40.10">
    <property type="entry name" value="Immunoglobulins"/>
    <property type="match status" value="1"/>
</dbReference>
<feature type="compositionally biased region" description="Basic and acidic residues" evidence="1">
    <location>
        <begin position="807"/>
        <end position="819"/>
    </location>
</feature>
<organism evidence="4 5">
    <name type="scientific">Thalassoglobus neptunius</name>
    <dbReference type="NCBI Taxonomy" id="1938619"/>
    <lineage>
        <taxon>Bacteria</taxon>
        <taxon>Pseudomonadati</taxon>
        <taxon>Planctomycetota</taxon>
        <taxon>Planctomycetia</taxon>
        <taxon>Planctomycetales</taxon>
        <taxon>Planctomycetaceae</taxon>
        <taxon>Thalassoglobus</taxon>
    </lineage>
</organism>
<dbReference type="EC" id="3.4.21.-" evidence="4"/>
<comment type="caution">
    <text evidence="4">The sequence shown here is derived from an EMBL/GenBank/DDBJ whole genome shotgun (WGS) entry which is preliminary data.</text>
</comment>
<dbReference type="GO" id="GO:0008233">
    <property type="term" value="F:peptidase activity"/>
    <property type="evidence" value="ECO:0007669"/>
    <property type="project" value="UniProtKB-KW"/>
</dbReference>
<reference evidence="4 5" key="1">
    <citation type="submission" date="2019-02" db="EMBL/GenBank/DDBJ databases">
        <title>Deep-cultivation of Planctomycetes and their phenomic and genomic characterization uncovers novel biology.</title>
        <authorList>
            <person name="Wiegand S."/>
            <person name="Jogler M."/>
            <person name="Boedeker C."/>
            <person name="Pinto D."/>
            <person name="Vollmers J."/>
            <person name="Rivas-Marin E."/>
            <person name="Kohn T."/>
            <person name="Peeters S.H."/>
            <person name="Heuer A."/>
            <person name="Rast P."/>
            <person name="Oberbeckmann S."/>
            <person name="Bunk B."/>
            <person name="Jeske O."/>
            <person name="Meyerdierks A."/>
            <person name="Storesund J.E."/>
            <person name="Kallscheuer N."/>
            <person name="Luecker S."/>
            <person name="Lage O.M."/>
            <person name="Pohl T."/>
            <person name="Merkel B.J."/>
            <person name="Hornburger P."/>
            <person name="Mueller R.-W."/>
            <person name="Bruemmer F."/>
            <person name="Labrenz M."/>
            <person name="Spormann A.M."/>
            <person name="Op Den Camp H."/>
            <person name="Overmann J."/>
            <person name="Amann R."/>
            <person name="Jetten M.S.M."/>
            <person name="Mascher T."/>
            <person name="Medema M.H."/>
            <person name="Devos D.P."/>
            <person name="Kaster A.-K."/>
            <person name="Ovreas L."/>
            <person name="Rohde M."/>
            <person name="Galperin M.Y."/>
            <person name="Jogler C."/>
        </authorList>
    </citation>
    <scope>NUCLEOTIDE SEQUENCE [LARGE SCALE GENOMIC DNA]</scope>
    <source>
        <strain evidence="4 5">KOR42</strain>
    </source>
</reference>
<evidence type="ECO:0000256" key="1">
    <source>
        <dbReference type="SAM" id="MobiDB-lite"/>
    </source>
</evidence>
<evidence type="ECO:0000259" key="3">
    <source>
        <dbReference type="Pfam" id="PF04151"/>
    </source>
</evidence>
<accession>A0A5C5X7L2</accession>
<keyword evidence="2" id="KW-0812">Transmembrane</keyword>
<dbReference type="AlphaFoldDB" id="A0A5C5X7L2"/>
<dbReference type="InterPro" id="IPR013783">
    <property type="entry name" value="Ig-like_fold"/>
</dbReference>
<dbReference type="SUPFAM" id="SSF89260">
    <property type="entry name" value="Collagen-binding domain"/>
    <property type="match status" value="1"/>
</dbReference>
<keyword evidence="2" id="KW-1133">Transmembrane helix</keyword>
<keyword evidence="5" id="KW-1185">Reference proteome</keyword>
<dbReference type="Gene3D" id="2.60.120.380">
    <property type="match status" value="2"/>
</dbReference>
<feature type="domain" description="Peptidase C-terminal archaeal/bacterial" evidence="3">
    <location>
        <begin position="379"/>
        <end position="449"/>
    </location>
</feature>
<dbReference type="GO" id="GO:0006508">
    <property type="term" value="P:proteolysis"/>
    <property type="evidence" value="ECO:0007669"/>
    <property type="project" value="UniProtKB-KW"/>
</dbReference>